<organism evidence="3 4">
    <name type="scientific">Kineosporia mesophila</name>
    <dbReference type="NCBI Taxonomy" id="566012"/>
    <lineage>
        <taxon>Bacteria</taxon>
        <taxon>Bacillati</taxon>
        <taxon>Actinomycetota</taxon>
        <taxon>Actinomycetes</taxon>
        <taxon>Kineosporiales</taxon>
        <taxon>Kineosporiaceae</taxon>
        <taxon>Kineosporia</taxon>
    </lineage>
</organism>
<feature type="transmembrane region" description="Helical" evidence="1">
    <location>
        <begin position="45"/>
        <end position="64"/>
    </location>
</feature>
<dbReference type="EMBL" id="BAAAZO010000001">
    <property type="protein sequence ID" value="GAA3590021.1"/>
    <property type="molecule type" value="Genomic_DNA"/>
</dbReference>
<keyword evidence="1" id="KW-0472">Membrane</keyword>
<dbReference type="CDD" id="cd01949">
    <property type="entry name" value="GGDEF"/>
    <property type="match status" value="1"/>
</dbReference>
<evidence type="ECO:0000313" key="3">
    <source>
        <dbReference type="EMBL" id="GAA3590021.1"/>
    </source>
</evidence>
<dbReference type="InterPro" id="IPR000160">
    <property type="entry name" value="GGDEF_dom"/>
</dbReference>
<dbReference type="InterPro" id="IPR043128">
    <property type="entry name" value="Rev_trsase/Diguanyl_cyclase"/>
</dbReference>
<keyword evidence="1" id="KW-0812">Transmembrane</keyword>
<dbReference type="SMART" id="SM00267">
    <property type="entry name" value="GGDEF"/>
    <property type="match status" value="1"/>
</dbReference>
<gene>
    <name evidence="3" type="ORF">GCM10022223_00620</name>
</gene>
<dbReference type="PANTHER" id="PTHR45138:SF9">
    <property type="entry name" value="DIGUANYLATE CYCLASE DGCM-RELATED"/>
    <property type="match status" value="1"/>
</dbReference>
<sequence length="343" mass="35637">MLSRLVPWDVAAARRWAMVLLLGSGGAQAFESLVFGDPYPFGARLLNWAVTALALALGVLLALIGRSLTGLAYLGVALFGTAGVAAVAMATQDATSAPALFLSVPLLFAVQQLRPAAAYLVIGATVAAYGAIVGTQLPASQFPDTFAYGSLAYVMLGILLSRGAASQRRLTALLEQQANVDTVTGLVTRRFMDESTRRAIADTDPDSGVALIVIDIDHFKTINDSHGHPIGDEALRHVAHTIRANTRADAVLGRLGGDELAVLLPGCSLESASRRAEQIVAAVAQTPLELADGRTVPLSISAGIAQVPDTAASQATLYAAADSSLYNAKENGRARVGRAVPIS</sequence>
<name>A0ABP6YUJ9_9ACTN</name>
<evidence type="ECO:0000259" key="2">
    <source>
        <dbReference type="PROSITE" id="PS50887"/>
    </source>
</evidence>
<keyword evidence="1" id="KW-1133">Transmembrane helix</keyword>
<dbReference type="PANTHER" id="PTHR45138">
    <property type="entry name" value="REGULATORY COMPONENTS OF SENSORY TRANSDUCTION SYSTEM"/>
    <property type="match status" value="1"/>
</dbReference>
<comment type="caution">
    <text evidence="3">The sequence shown here is derived from an EMBL/GenBank/DDBJ whole genome shotgun (WGS) entry which is preliminary data.</text>
</comment>
<feature type="transmembrane region" description="Helical" evidence="1">
    <location>
        <begin position="71"/>
        <end position="88"/>
    </location>
</feature>
<dbReference type="Gene3D" id="3.30.70.270">
    <property type="match status" value="1"/>
</dbReference>
<proteinExistence type="predicted"/>
<feature type="domain" description="GGDEF" evidence="2">
    <location>
        <begin position="207"/>
        <end position="341"/>
    </location>
</feature>
<dbReference type="InterPro" id="IPR029787">
    <property type="entry name" value="Nucleotide_cyclase"/>
</dbReference>
<reference evidence="4" key="1">
    <citation type="journal article" date="2019" name="Int. J. Syst. Evol. Microbiol.">
        <title>The Global Catalogue of Microorganisms (GCM) 10K type strain sequencing project: providing services to taxonomists for standard genome sequencing and annotation.</title>
        <authorList>
            <consortium name="The Broad Institute Genomics Platform"/>
            <consortium name="The Broad Institute Genome Sequencing Center for Infectious Disease"/>
            <person name="Wu L."/>
            <person name="Ma J."/>
        </authorList>
    </citation>
    <scope>NUCLEOTIDE SEQUENCE [LARGE SCALE GENOMIC DNA]</scope>
    <source>
        <strain evidence="4">JCM 16902</strain>
    </source>
</reference>
<accession>A0ABP6YUJ9</accession>
<dbReference type="Proteomes" id="UP001501074">
    <property type="component" value="Unassembled WGS sequence"/>
</dbReference>
<dbReference type="InterPro" id="IPR050469">
    <property type="entry name" value="Diguanylate_Cyclase"/>
</dbReference>
<feature type="transmembrane region" description="Helical" evidence="1">
    <location>
        <begin position="145"/>
        <end position="165"/>
    </location>
</feature>
<dbReference type="RefSeq" id="WP_231485342.1">
    <property type="nucleotide sequence ID" value="NZ_BAAAZO010000001.1"/>
</dbReference>
<evidence type="ECO:0000313" key="4">
    <source>
        <dbReference type="Proteomes" id="UP001501074"/>
    </source>
</evidence>
<keyword evidence="4" id="KW-1185">Reference proteome</keyword>
<dbReference type="PROSITE" id="PS50887">
    <property type="entry name" value="GGDEF"/>
    <property type="match status" value="1"/>
</dbReference>
<protein>
    <recommendedName>
        <fullName evidence="2">GGDEF domain-containing protein</fullName>
    </recommendedName>
</protein>
<dbReference type="NCBIfam" id="TIGR00254">
    <property type="entry name" value="GGDEF"/>
    <property type="match status" value="1"/>
</dbReference>
<evidence type="ECO:0000256" key="1">
    <source>
        <dbReference type="SAM" id="Phobius"/>
    </source>
</evidence>
<feature type="transmembrane region" description="Helical" evidence="1">
    <location>
        <begin position="117"/>
        <end position="139"/>
    </location>
</feature>
<dbReference type="Pfam" id="PF00990">
    <property type="entry name" value="GGDEF"/>
    <property type="match status" value="1"/>
</dbReference>
<dbReference type="SUPFAM" id="SSF55073">
    <property type="entry name" value="Nucleotide cyclase"/>
    <property type="match status" value="1"/>
</dbReference>